<comment type="caution">
    <text evidence="4">The sequence shown here is derived from an EMBL/GenBank/DDBJ whole genome shotgun (WGS) entry which is preliminary data.</text>
</comment>
<dbReference type="InterPro" id="IPR027417">
    <property type="entry name" value="P-loop_NTPase"/>
</dbReference>
<dbReference type="Gene3D" id="3.40.50.300">
    <property type="entry name" value="P-loop containing nucleotide triphosphate hydrolases"/>
    <property type="match status" value="1"/>
</dbReference>
<feature type="domain" description="NB-ARC" evidence="2">
    <location>
        <begin position="93"/>
        <end position="241"/>
    </location>
</feature>
<dbReference type="Proteomes" id="UP000620124">
    <property type="component" value="Unassembled WGS sequence"/>
</dbReference>
<dbReference type="Pfam" id="PF00931">
    <property type="entry name" value="NB-ARC"/>
    <property type="match status" value="1"/>
</dbReference>
<gene>
    <name evidence="4" type="ORF">MVEN_00465600</name>
</gene>
<feature type="compositionally biased region" description="Low complexity" evidence="1">
    <location>
        <begin position="1"/>
        <end position="13"/>
    </location>
</feature>
<feature type="compositionally biased region" description="Gly residues" evidence="1">
    <location>
        <begin position="14"/>
        <end position="33"/>
    </location>
</feature>
<dbReference type="InterPro" id="IPR053137">
    <property type="entry name" value="NLR-like"/>
</dbReference>
<evidence type="ECO:0000259" key="3">
    <source>
        <dbReference type="Pfam" id="PF25000"/>
    </source>
</evidence>
<dbReference type="AlphaFoldDB" id="A0A8H7DBT9"/>
<keyword evidence="5" id="KW-1185">Reference proteome</keyword>
<dbReference type="InterPro" id="IPR056681">
    <property type="entry name" value="DUF7779"/>
</dbReference>
<evidence type="ECO:0000313" key="5">
    <source>
        <dbReference type="Proteomes" id="UP000620124"/>
    </source>
</evidence>
<reference evidence="4" key="1">
    <citation type="submission" date="2020-05" db="EMBL/GenBank/DDBJ databases">
        <title>Mycena genomes resolve the evolution of fungal bioluminescence.</title>
        <authorList>
            <person name="Tsai I.J."/>
        </authorList>
    </citation>
    <scope>NUCLEOTIDE SEQUENCE</scope>
    <source>
        <strain evidence="4">CCC161011</strain>
    </source>
</reference>
<protein>
    <submittedName>
        <fullName evidence="4">FabD/lysophospholipase-like protein</fullName>
    </submittedName>
</protein>
<dbReference type="SUPFAM" id="SSF48452">
    <property type="entry name" value="TPR-like"/>
    <property type="match status" value="3"/>
</dbReference>
<proteinExistence type="predicted"/>
<dbReference type="GO" id="GO:0043531">
    <property type="term" value="F:ADP binding"/>
    <property type="evidence" value="ECO:0007669"/>
    <property type="project" value="InterPro"/>
</dbReference>
<dbReference type="Gene3D" id="1.25.40.10">
    <property type="entry name" value="Tetratricopeptide repeat domain"/>
    <property type="match status" value="2"/>
</dbReference>
<dbReference type="PANTHER" id="PTHR46082">
    <property type="entry name" value="ATP/GTP-BINDING PROTEIN-RELATED"/>
    <property type="match status" value="1"/>
</dbReference>
<evidence type="ECO:0000256" key="1">
    <source>
        <dbReference type="SAM" id="MobiDB-lite"/>
    </source>
</evidence>
<name>A0A8H7DBT9_9AGAR</name>
<dbReference type="EMBL" id="JACAZI010000003">
    <property type="protein sequence ID" value="KAF7365906.1"/>
    <property type="molecule type" value="Genomic_DNA"/>
</dbReference>
<dbReference type="SUPFAM" id="SSF52540">
    <property type="entry name" value="P-loop containing nucleoside triphosphate hydrolases"/>
    <property type="match status" value="1"/>
</dbReference>
<accession>A0A8H7DBT9</accession>
<sequence length="826" mass="92792">MDLSSTGHHITIHGGTGGSGGQGGNVGGAGGNAEGPQFTVSGAENLNVTVHGDLINHFPPPRNLDSWVHSEVRNDRKLCPMPVSFFTGRKDILQKMSQYFDRDQGSMQHIFVLHGLGGSGKSQLAFKFLEESKINCRFSEILYIDATSEQTVEMDLQTIACAAVGKSPEASLHWLAGKQEEWLLFFDNADDAKLDISKFFPRCTFGNILITTRNQELCTYASVDADSKVSNMDLDDAKDLLLRLSRQVRSDDQEKLAVTIVKELHCFALAVSQAGCYIQRHCTLSKYLKLYQSHRDHLLQQANIQGQTDYGLAVYATWDLSYNRLSSAGRSLLQICSILHHTGITEEMFEKAAMCQENLDDPDLQDKVTLLLTGLGKRDGNWDSVVFLELMGELASYSLIELDRQNDSYTIHPLVQQWSGMTMGTDRHLIQRCVHTIIGLSIAWSFNEEDYKYRRKLLVHATKSGDSFDLEEIPMFVAYRIGRVYWEAGQWKQAETLLVAVMETRKRTLGEEHPDTLTSFANLALTYWSQGRWKDAEALQVVVMETSKHMLGEEDPETLRSIAHLATTYWNQGRWKDAEALEVVVMEISKHVLGEEHPSTLTSMANLASTYWNQGRWKDAEALEVVVMEISKHVLGEEHPDTLTRMANLALTYWSQGHWKEAELLQVADMETSKRVLGEEHPDTLMSTANLALTYWSQGRWKDAEALQVAVVDTSKRVLGEEHPETLRTIANLAATYQSQGRWNDAEALQVAVVKTSKRVLGEEHPDTLIKIADLASTYWSQGRWKDAEVLQVAVVEASKRVLGEEHPDTLTWTANLASTYQSQGC</sequence>
<dbReference type="NCBIfam" id="NF040586">
    <property type="entry name" value="FxSxx_TPR"/>
    <property type="match status" value="1"/>
</dbReference>
<feature type="domain" description="DUF7779" evidence="3">
    <location>
        <begin position="322"/>
        <end position="426"/>
    </location>
</feature>
<dbReference type="Pfam" id="PF13374">
    <property type="entry name" value="TPR_10"/>
    <property type="match status" value="4"/>
</dbReference>
<dbReference type="PANTHER" id="PTHR46082:SF6">
    <property type="entry name" value="AAA+ ATPASE DOMAIN-CONTAINING PROTEIN-RELATED"/>
    <property type="match status" value="1"/>
</dbReference>
<organism evidence="4 5">
    <name type="scientific">Mycena venus</name>
    <dbReference type="NCBI Taxonomy" id="2733690"/>
    <lineage>
        <taxon>Eukaryota</taxon>
        <taxon>Fungi</taxon>
        <taxon>Dikarya</taxon>
        <taxon>Basidiomycota</taxon>
        <taxon>Agaricomycotina</taxon>
        <taxon>Agaricomycetes</taxon>
        <taxon>Agaricomycetidae</taxon>
        <taxon>Agaricales</taxon>
        <taxon>Marasmiineae</taxon>
        <taxon>Mycenaceae</taxon>
        <taxon>Mycena</taxon>
    </lineage>
</organism>
<dbReference type="InterPro" id="IPR011990">
    <property type="entry name" value="TPR-like_helical_dom_sf"/>
</dbReference>
<evidence type="ECO:0000313" key="4">
    <source>
        <dbReference type="EMBL" id="KAF7365906.1"/>
    </source>
</evidence>
<evidence type="ECO:0000259" key="2">
    <source>
        <dbReference type="Pfam" id="PF00931"/>
    </source>
</evidence>
<feature type="region of interest" description="Disordered" evidence="1">
    <location>
        <begin position="1"/>
        <end position="39"/>
    </location>
</feature>
<dbReference type="Pfam" id="PF25000">
    <property type="entry name" value="DUF7779"/>
    <property type="match status" value="1"/>
</dbReference>
<dbReference type="InterPro" id="IPR002182">
    <property type="entry name" value="NB-ARC"/>
</dbReference>
<dbReference type="PRINTS" id="PR00381">
    <property type="entry name" value="KINESINLIGHT"/>
</dbReference>
<dbReference type="Pfam" id="PF13424">
    <property type="entry name" value="TPR_12"/>
    <property type="match status" value="2"/>
</dbReference>
<dbReference type="OrthoDB" id="3259098at2759"/>